<gene>
    <name evidence="2" type="ORF">DCO17_06960</name>
</gene>
<keyword evidence="2" id="KW-0378">Hydrolase</keyword>
<protein>
    <submittedName>
        <fullName evidence="2">Alpha/beta hydrolase</fullName>
    </submittedName>
</protein>
<dbReference type="GO" id="GO:0046464">
    <property type="term" value="P:acylglycerol catabolic process"/>
    <property type="evidence" value="ECO:0007669"/>
    <property type="project" value="TreeGrafter"/>
</dbReference>
<dbReference type="Pfam" id="PF00561">
    <property type="entry name" value="Abhydrolase_1"/>
    <property type="match status" value="1"/>
</dbReference>
<reference evidence="2 3" key="1">
    <citation type="submission" date="2018-04" db="EMBL/GenBank/DDBJ databases">
        <title>Polynucleobacter sp. UH21B genome.</title>
        <authorList>
            <person name="Hahn M.W."/>
        </authorList>
    </citation>
    <scope>NUCLEOTIDE SEQUENCE [LARGE SCALE GENOMIC DNA]</scope>
    <source>
        <strain evidence="2 3">MWH-UH21B</strain>
    </source>
</reference>
<evidence type="ECO:0000259" key="1">
    <source>
        <dbReference type="Pfam" id="PF00561"/>
    </source>
</evidence>
<evidence type="ECO:0000313" key="2">
    <source>
        <dbReference type="EMBL" id="QKM64993.1"/>
    </source>
</evidence>
<dbReference type="PRINTS" id="PR00111">
    <property type="entry name" value="ABHYDROLASE"/>
</dbReference>
<dbReference type="PRINTS" id="PR00412">
    <property type="entry name" value="EPOXHYDRLASE"/>
</dbReference>
<dbReference type="PROSITE" id="PS51257">
    <property type="entry name" value="PROKAR_LIPOPROTEIN"/>
    <property type="match status" value="1"/>
</dbReference>
<feature type="domain" description="AB hydrolase-1" evidence="1">
    <location>
        <begin position="94"/>
        <end position="338"/>
    </location>
</feature>
<dbReference type="PANTHER" id="PTHR43798">
    <property type="entry name" value="MONOACYLGLYCEROL LIPASE"/>
    <property type="match status" value="1"/>
</dbReference>
<dbReference type="Proteomes" id="UP000503312">
    <property type="component" value="Chromosome"/>
</dbReference>
<dbReference type="GO" id="GO:0016020">
    <property type="term" value="C:membrane"/>
    <property type="evidence" value="ECO:0007669"/>
    <property type="project" value="TreeGrafter"/>
</dbReference>
<dbReference type="InterPro" id="IPR029058">
    <property type="entry name" value="AB_hydrolase_fold"/>
</dbReference>
<dbReference type="InterPro" id="IPR000639">
    <property type="entry name" value="Epox_hydrolase-like"/>
</dbReference>
<organism evidence="2 3">
    <name type="scientific">Polynucleobacter tropicus</name>
    <dbReference type="NCBI Taxonomy" id="1743174"/>
    <lineage>
        <taxon>Bacteria</taxon>
        <taxon>Pseudomonadati</taxon>
        <taxon>Pseudomonadota</taxon>
        <taxon>Betaproteobacteria</taxon>
        <taxon>Burkholderiales</taxon>
        <taxon>Burkholderiaceae</taxon>
        <taxon>Polynucleobacter</taxon>
    </lineage>
</organism>
<name>A0A6M9Q792_9BURK</name>
<dbReference type="GO" id="GO:0047372">
    <property type="term" value="F:monoacylglycerol lipase activity"/>
    <property type="evidence" value="ECO:0007669"/>
    <property type="project" value="TreeGrafter"/>
</dbReference>
<dbReference type="InterPro" id="IPR000073">
    <property type="entry name" value="AB_hydrolase_1"/>
</dbReference>
<dbReference type="RefSeq" id="WP_173956036.1">
    <property type="nucleotide sequence ID" value="NZ_CP028942.1"/>
</dbReference>
<accession>A0A6M9Q792</accession>
<keyword evidence="3" id="KW-1185">Reference proteome</keyword>
<dbReference type="InterPro" id="IPR050266">
    <property type="entry name" value="AB_hydrolase_sf"/>
</dbReference>
<sequence>MGTIRVLAAVTTLFTASVLTGLLASCANNPSSNATASVSTQAPASLYANAAPLDLRLSTWQYPYPTKEFKTSLQGAPASMVYMDVPAKGKQKGAVLLFHGKNFSSDYWAPAIAGLTQAGYRVIAPDQIGFGKSSKPNVPYHFDDLAANTKALLKSLGINQVSVIANSMGGMVGIRFARLYPQTVQKLVLENPLGLEDYSKDIPPQQNDNLLKLEMAQTETSYRRFLQSYFPNWQPAYEKFVEVYVRVQKGPDYPAYAMTSVLTYQMIAEKPVVNDLPELKMPVLLVIGQKDRTVFGRRFAPPEAVKSLGNFPELGKKAQAAIPNAKLVPIDNVGHVPHVEVPDLFVTTVVQFLNQAKN</sequence>
<dbReference type="AlphaFoldDB" id="A0A6M9Q792"/>
<proteinExistence type="predicted"/>
<dbReference type="KEGG" id="ptrp:DCO17_06960"/>
<dbReference type="Gene3D" id="3.40.50.1820">
    <property type="entry name" value="alpha/beta hydrolase"/>
    <property type="match status" value="1"/>
</dbReference>
<evidence type="ECO:0000313" key="3">
    <source>
        <dbReference type="Proteomes" id="UP000503312"/>
    </source>
</evidence>
<dbReference type="EMBL" id="CP028942">
    <property type="protein sequence ID" value="QKM64993.1"/>
    <property type="molecule type" value="Genomic_DNA"/>
</dbReference>
<dbReference type="PANTHER" id="PTHR43798:SF33">
    <property type="entry name" value="HYDROLASE, PUTATIVE (AFU_ORTHOLOGUE AFUA_2G14860)-RELATED"/>
    <property type="match status" value="1"/>
</dbReference>
<dbReference type="SUPFAM" id="SSF53474">
    <property type="entry name" value="alpha/beta-Hydrolases"/>
    <property type="match status" value="1"/>
</dbReference>